<evidence type="ECO:0000313" key="17">
    <source>
        <dbReference type="Proteomes" id="UP000441208"/>
    </source>
</evidence>
<feature type="domain" description="tRNA ligase phosphodiesterase" evidence="2">
    <location>
        <begin position="473"/>
        <end position="532"/>
    </location>
</feature>
<dbReference type="InterPro" id="IPR027417">
    <property type="entry name" value="P-loop_NTPase"/>
</dbReference>
<dbReference type="InterPro" id="IPR026302">
    <property type="entry name" value="NEDD4-bd_p2"/>
</dbReference>
<dbReference type="InterPro" id="IPR015965">
    <property type="entry name" value="tRNA_lig_PDEase"/>
</dbReference>
<evidence type="ECO:0000313" key="3">
    <source>
        <dbReference type="EMBL" id="KAE8929831.1"/>
    </source>
</evidence>
<proteinExistence type="predicted"/>
<evidence type="ECO:0000313" key="12">
    <source>
        <dbReference type="Proteomes" id="UP000429523"/>
    </source>
</evidence>
<evidence type="ECO:0000313" key="4">
    <source>
        <dbReference type="EMBL" id="KAE8974768.1"/>
    </source>
</evidence>
<evidence type="ECO:0000313" key="5">
    <source>
        <dbReference type="EMBL" id="KAE9090614.1"/>
    </source>
</evidence>
<dbReference type="AlphaFoldDB" id="A0A6A3R5X0"/>
<evidence type="ECO:0000313" key="18">
    <source>
        <dbReference type="Proteomes" id="UP000460718"/>
    </source>
</evidence>
<dbReference type="EMBL" id="QXFZ01001431">
    <property type="protein sequence ID" value="KAE9090614.1"/>
    <property type="molecule type" value="Genomic_DNA"/>
</dbReference>
<dbReference type="EMBL" id="QXGC01001395">
    <property type="protein sequence ID" value="KAE9203855.1"/>
    <property type="molecule type" value="Genomic_DNA"/>
</dbReference>
<dbReference type="Proteomes" id="UP000440367">
    <property type="component" value="Unassembled WGS sequence"/>
</dbReference>
<dbReference type="Proteomes" id="UP000476176">
    <property type="component" value="Unassembled WGS sequence"/>
</dbReference>
<feature type="region of interest" description="Disordered" evidence="1">
    <location>
        <begin position="1"/>
        <end position="37"/>
    </location>
</feature>
<reference evidence="12 13" key="1">
    <citation type="submission" date="2018-08" db="EMBL/GenBank/DDBJ databases">
        <title>Genomic investigation of the strawberry pathogen Phytophthora fragariae indicates pathogenicity is determined by transcriptional variation in three key races.</title>
        <authorList>
            <person name="Adams T.M."/>
            <person name="Armitage A.D."/>
            <person name="Sobczyk M.K."/>
            <person name="Bates H.J."/>
            <person name="Dunwell J.M."/>
            <person name="Nellist C.F."/>
            <person name="Harrison R.J."/>
        </authorList>
    </citation>
    <scope>NUCLEOTIDE SEQUENCE [LARGE SCALE GENOMIC DNA]</scope>
    <source>
        <strain evidence="11 14">A4</strain>
        <strain evidence="8 15">BC-1</strain>
        <strain evidence="9 19">BC-23</strain>
        <strain evidence="7 13">NOV-27</strain>
        <strain evidence="6 16">NOV-5</strain>
        <strain evidence="5 17">NOV-71</strain>
        <strain evidence="10 20">NOV-77</strain>
        <strain evidence="3 12">NOV-9</strain>
        <strain evidence="4 18">SCRP245</strain>
    </source>
</reference>
<dbReference type="GO" id="GO:0006388">
    <property type="term" value="P:tRNA splicing, via endonucleolytic cleavage and ligation"/>
    <property type="evidence" value="ECO:0007669"/>
    <property type="project" value="InterPro"/>
</dbReference>
<dbReference type="EMBL" id="QXGE01001391">
    <property type="protein sequence ID" value="KAE9293260.1"/>
    <property type="molecule type" value="Genomic_DNA"/>
</dbReference>
<evidence type="ECO:0000313" key="16">
    <source>
        <dbReference type="Proteomes" id="UP000440732"/>
    </source>
</evidence>
<organism evidence="5 17">
    <name type="scientific">Phytophthora fragariae</name>
    <dbReference type="NCBI Taxonomy" id="53985"/>
    <lineage>
        <taxon>Eukaryota</taxon>
        <taxon>Sar</taxon>
        <taxon>Stramenopiles</taxon>
        <taxon>Oomycota</taxon>
        <taxon>Peronosporomycetes</taxon>
        <taxon>Peronosporales</taxon>
        <taxon>Peronosporaceae</taxon>
        <taxon>Phytophthora</taxon>
    </lineage>
</organism>
<protein>
    <recommendedName>
        <fullName evidence="2">tRNA ligase phosphodiesterase domain-containing protein</fullName>
    </recommendedName>
</protein>
<evidence type="ECO:0000313" key="10">
    <source>
        <dbReference type="EMBL" id="KAE9291368.1"/>
    </source>
</evidence>
<dbReference type="Proteomes" id="UP000460718">
    <property type="component" value="Unassembled WGS sequence"/>
</dbReference>
<dbReference type="PANTHER" id="PTHR13308:SF40">
    <property type="entry name" value="NEDD4-BINDING PROTEIN 2-LIKE 1"/>
    <property type="match status" value="1"/>
</dbReference>
<comment type="caution">
    <text evidence="5">The sequence shown here is derived from an EMBL/GenBank/DDBJ whole genome shotgun (WGS) entry which is preliminary data.</text>
</comment>
<dbReference type="OrthoDB" id="3231855at2759"/>
<dbReference type="Proteomes" id="UP000440732">
    <property type="component" value="Unassembled WGS sequence"/>
</dbReference>
<evidence type="ECO:0000313" key="13">
    <source>
        <dbReference type="Proteomes" id="UP000433483"/>
    </source>
</evidence>
<keyword evidence="13" id="KW-1185">Reference proteome</keyword>
<evidence type="ECO:0000313" key="14">
    <source>
        <dbReference type="Proteomes" id="UP000437068"/>
    </source>
</evidence>
<dbReference type="EMBL" id="QXFY01002868">
    <property type="protein sequence ID" value="KAE9291368.1"/>
    <property type="molecule type" value="Genomic_DNA"/>
</dbReference>
<evidence type="ECO:0000313" key="11">
    <source>
        <dbReference type="EMBL" id="KAE9293260.1"/>
    </source>
</evidence>
<dbReference type="PANTHER" id="PTHR13308">
    <property type="entry name" value="NEDD4-BINDING PROTEIN 2-LIKE 1"/>
    <property type="match status" value="1"/>
</dbReference>
<dbReference type="EMBL" id="QXGF01001461">
    <property type="protein sequence ID" value="KAE8929831.1"/>
    <property type="molecule type" value="Genomic_DNA"/>
</dbReference>
<evidence type="ECO:0000313" key="7">
    <source>
        <dbReference type="EMBL" id="KAE9174319.1"/>
    </source>
</evidence>
<evidence type="ECO:0000313" key="15">
    <source>
        <dbReference type="Proteomes" id="UP000440367"/>
    </source>
</evidence>
<gene>
    <name evidence="11" type="ORF">PF001_g18342</name>
    <name evidence="8" type="ORF">PF002_g26696</name>
    <name evidence="9" type="ORF">PF004_g18018</name>
    <name evidence="7" type="ORF">PF005_g25906</name>
    <name evidence="6" type="ORF">PF006_g18062</name>
    <name evidence="5" type="ORF">PF007_g19179</name>
    <name evidence="10" type="ORF">PF008_g25347</name>
    <name evidence="3" type="ORF">PF009_g20070</name>
    <name evidence="4" type="ORF">PF011_g24743</name>
</gene>
<evidence type="ECO:0000313" key="20">
    <source>
        <dbReference type="Proteomes" id="UP000486351"/>
    </source>
</evidence>
<dbReference type="Pfam" id="PF08302">
    <property type="entry name" value="tRNA_lig_CPD"/>
    <property type="match status" value="1"/>
</dbReference>
<name>A0A6A3R5X0_9STRA</name>
<dbReference type="Proteomes" id="UP000441208">
    <property type="component" value="Unassembled WGS sequence"/>
</dbReference>
<evidence type="ECO:0000313" key="19">
    <source>
        <dbReference type="Proteomes" id="UP000476176"/>
    </source>
</evidence>
<dbReference type="Proteomes" id="UP000433483">
    <property type="component" value="Unassembled WGS sequence"/>
</dbReference>
<accession>A0A6A3R5X0</accession>
<dbReference type="Pfam" id="PF13671">
    <property type="entry name" value="AAA_33"/>
    <property type="match status" value="1"/>
</dbReference>
<evidence type="ECO:0000259" key="2">
    <source>
        <dbReference type="Pfam" id="PF08302"/>
    </source>
</evidence>
<evidence type="ECO:0000313" key="6">
    <source>
        <dbReference type="EMBL" id="KAE9120750.1"/>
    </source>
</evidence>
<dbReference type="SUPFAM" id="SSF52540">
    <property type="entry name" value="P-loop containing nucleoside triphosphate hydrolases"/>
    <property type="match status" value="1"/>
</dbReference>
<dbReference type="Gene3D" id="3.40.50.300">
    <property type="entry name" value="P-loop containing nucleotide triphosphate hydrolases"/>
    <property type="match status" value="1"/>
</dbReference>
<dbReference type="Proteomes" id="UP000486351">
    <property type="component" value="Unassembled WGS sequence"/>
</dbReference>
<evidence type="ECO:0000313" key="9">
    <source>
        <dbReference type="EMBL" id="KAE9203855.1"/>
    </source>
</evidence>
<dbReference type="EMBL" id="QXFW01002867">
    <property type="protein sequence ID" value="KAE8974768.1"/>
    <property type="molecule type" value="Genomic_DNA"/>
</dbReference>
<dbReference type="GO" id="GO:0003972">
    <property type="term" value="F:RNA ligase (ATP) activity"/>
    <property type="evidence" value="ECO:0007669"/>
    <property type="project" value="InterPro"/>
</dbReference>
<dbReference type="EMBL" id="QXGD01002844">
    <property type="protein sequence ID" value="KAE9183472.1"/>
    <property type="molecule type" value="Genomic_DNA"/>
</dbReference>
<dbReference type="EMBL" id="QXGA01001374">
    <property type="protein sequence ID" value="KAE9120750.1"/>
    <property type="molecule type" value="Genomic_DNA"/>
</dbReference>
<feature type="compositionally biased region" description="Low complexity" evidence="1">
    <location>
        <begin position="9"/>
        <end position="24"/>
    </location>
</feature>
<dbReference type="EMBL" id="QXGB01002883">
    <property type="protein sequence ID" value="KAE9174319.1"/>
    <property type="molecule type" value="Genomic_DNA"/>
</dbReference>
<sequence length="1165" mass="128110">MAWGKNRRGSSASASSAPRPSSSGGRRRPPGEPTEQDIARSIQQSAVRVRVTLQLAADSPSLRDVLAAFERDLEARRGPAVSRSLDVRVALLECGLSSWQQLVELQRVVAALKRPSQPQHQQLAAKTTLRHDAKYDEWRLALGFARESEDALWAFASSLMLRLKSGGVPARVLLPPHRLTLLLASAFVEMGEREVGEYRWEGRQTWRQVVVEGVGEQREEIQRVLLRGNSASVEDPLAGLRYPELVPVVDDMLNGNKDARKPVVVILRGIPGSGKSTLGREIAVICRERGVALTACSADFFFETPRGYVFDVKKLGAAHSKCKGDFTRAVRGDMPRSQGGGKQRRPHQHVVLVDNTSTQRWEYEPYEEIARSSGCRVHIMEMKCPDVLIAYRMGQRNSHGVPPDKVFELARLTANPLSDGEVGGVTYIGLFLDEDAQQKMLAEIPLVHPNKQADHVTLFYRPNKQYTRDAELGTSFTVRGVEVVQDERGQTLRVELDEQLPLQVRNKIPHITMSVKDGVSASYSNELLDSKVVTRTTIDPPIELTARVGAALFVQNQRVITTSSPFAGEENVSSKTSPICSRLFILYVNESDIMDCAAEDTAKLLWRAQVHHHLGSQSNGRRMLCVQRTQASASPSLTVLLKRLQDQFLLDPSSHFDDVMEIHHPCSFPEFECAISKYLARCDTINQVKVVTTQEELMQTTEEASETQRPLQNAELSIIRVGLQGNGVQTIALLAPACSTISSVLDLMGVSIDEESRSVNFGGMRALADAWSHIFGADDQQAVRRIDTTLSGLRSSVVELCLTVPSETALIEVAELEAKLSSALERKQSVHCVVGSCVPGQFYFNLRNLSSYTPVFCVRIASRQNDSDDTNTAAQLQLCEQHLRTSREVCDIEAYSVLTALLRAILLGRCGDLLPSSCRLSSLINLVAEGLVLSYLGSICGADSRPTAEDVTSGRIIFALYGLLIYLSTLCSEGWTAALGDSILALQGNEKAQKTWRNVLANVVQDCKSVLVSNRCAEEGLQEASLLDPHDHLRVFMLLMKPDINEASGVTPVRRSIEVSSRSTWSQLHSLAGCDKLRHVAAMVLPQDDDDDCNGDSTEFFFCAPSLVARRVDVAASSLAVVHRVIEKLHALEDAGSDGALCFGEFVLRSETDVVGDEEGLADLN</sequence>
<evidence type="ECO:0000256" key="1">
    <source>
        <dbReference type="SAM" id="MobiDB-lite"/>
    </source>
</evidence>
<dbReference type="GO" id="GO:0005524">
    <property type="term" value="F:ATP binding"/>
    <property type="evidence" value="ECO:0007669"/>
    <property type="project" value="InterPro"/>
</dbReference>
<evidence type="ECO:0000313" key="8">
    <source>
        <dbReference type="EMBL" id="KAE9183472.1"/>
    </source>
</evidence>
<dbReference type="Proteomes" id="UP000437068">
    <property type="component" value="Unassembled WGS sequence"/>
</dbReference>
<dbReference type="Proteomes" id="UP000429523">
    <property type="component" value="Unassembled WGS sequence"/>
</dbReference>